<reference evidence="4 6" key="1">
    <citation type="journal article" date="2018" name="J. Invertebr. Pathol.">
        <title>New genotyping method for the causative agent of crayfish plague (Aphanomyces astaci) based on whole genome data.</title>
        <authorList>
            <person name="Minardi D."/>
            <person name="Studholme D.J."/>
            <person name="van der Giezen M."/>
            <person name="Pretto T."/>
            <person name="Oidtmann B."/>
        </authorList>
    </citation>
    <scope>NUCLEOTIDE SEQUENCE [LARGE SCALE GENOMIC DNA]</scope>
    <source>
        <strain evidence="4 6">KB13</strain>
    </source>
</reference>
<evidence type="ECO:0000313" key="1">
    <source>
        <dbReference type="EMBL" id="RHY85852.1"/>
    </source>
</evidence>
<evidence type="ECO:0000313" key="4">
    <source>
        <dbReference type="EMBL" id="RLO01532.1"/>
    </source>
</evidence>
<proteinExistence type="predicted"/>
<dbReference type="Proteomes" id="UP000275652">
    <property type="component" value="Unassembled WGS sequence"/>
</dbReference>
<organism evidence="1 5">
    <name type="scientific">Aphanomyces astaci</name>
    <name type="common">Crayfish plague agent</name>
    <dbReference type="NCBI Taxonomy" id="112090"/>
    <lineage>
        <taxon>Eukaryota</taxon>
        <taxon>Sar</taxon>
        <taxon>Stramenopiles</taxon>
        <taxon>Oomycota</taxon>
        <taxon>Saprolegniomycetes</taxon>
        <taxon>Saprolegniales</taxon>
        <taxon>Verrucalvaceae</taxon>
        <taxon>Aphanomyces</taxon>
    </lineage>
</organism>
<dbReference type="EMBL" id="QUTH01001906">
    <property type="protein sequence ID" value="RHZ28666.1"/>
    <property type="molecule type" value="Genomic_DNA"/>
</dbReference>
<comment type="caution">
    <text evidence="1">The sequence shown here is derived from an EMBL/GenBank/DDBJ whole genome shotgun (WGS) entry which is preliminary data.</text>
</comment>
<evidence type="ECO:0000313" key="8">
    <source>
        <dbReference type="Proteomes" id="UP000285712"/>
    </source>
</evidence>
<reference evidence="5 7" key="2">
    <citation type="submission" date="2018-08" db="EMBL/GenBank/DDBJ databases">
        <title>Aphanomyces genome sequencing and annotation.</title>
        <authorList>
            <person name="Minardi D."/>
            <person name="Oidtmann B."/>
            <person name="Van Der Giezen M."/>
            <person name="Studholme D.J."/>
        </authorList>
    </citation>
    <scope>NUCLEOTIDE SEQUENCE [LARGE SCALE GENOMIC DNA]</scope>
    <source>
        <strain evidence="1 5">197901</strain>
        <strain evidence="3 7">Da</strain>
        <strain evidence="2 8">Sv</strain>
    </source>
</reference>
<name>A0A397EN57_APHAT</name>
<evidence type="ECO:0000313" key="7">
    <source>
        <dbReference type="Proteomes" id="UP000285430"/>
    </source>
</evidence>
<dbReference type="Proteomes" id="UP000285430">
    <property type="component" value="Unassembled WGS sequence"/>
</dbReference>
<dbReference type="Proteomes" id="UP000285712">
    <property type="component" value="Unassembled WGS sequence"/>
</dbReference>
<dbReference type="Proteomes" id="UP000266196">
    <property type="component" value="Unassembled WGS sequence"/>
</dbReference>
<dbReference type="GO" id="GO:0003676">
    <property type="term" value="F:nucleic acid binding"/>
    <property type="evidence" value="ECO:0007669"/>
    <property type="project" value="InterPro"/>
</dbReference>
<dbReference type="PANTHER" id="PTHR47169">
    <property type="entry name" value="OS01G0541250 PROTEIN"/>
    <property type="match status" value="1"/>
</dbReference>
<dbReference type="InterPro" id="IPR036397">
    <property type="entry name" value="RNaseH_sf"/>
</dbReference>
<sequence>MRKGQHKMNLTDSEYTNMVQHLLTKYVRLHPNDCPTGLEACLCRLVGQQDDLHSVGQRKKVKSGRKQLYTDLPQRIQTIPQSRRYCFRLVAHALGMPTSNLHTYYKRSVIAKYSSVVKPSLTDAVCRLNWAIDQVHDIDGEKFIDAMYDTVHVDEKWFFMTRLQRKVIGAPGEKIKQRTCKSKRHLLKVVFLSAVARPRWDDSKQEWFDGRSVRGTSPRLSLLSVAVVGVMPELL</sequence>
<gene>
    <name evidence="4" type="ORF">DYB28_015576</name>
    <name evidence="1" type="ORF">DYB31_013327</name>
    <name evidence="2" type="ORF">DYB35_005050</name>
    <name evidence="3" type="ORF">DYB37_005674</name>
</gene>
<protein>
    <submittedName>
        <fullName evidence="1">Uncharacterized protein</fullName>
    </submittedName>
</protein>
<dbReference type="EMBL" id="QUTI01036015">
    <property type="protein sequence ID" value="RLO01532.1"/>
    <property type="molecule type" value="Genomic_DNA"/>
</dbReference>
<evidence type="ECO:0000313" key="5">
    <source>
        <dbReference type="Proteomes" id="UP000266196"/>
    </source>
</evidence>
<dbReference type="VEuPathDB" id="FungiDB:H257_06596"/>
<evidence type="ECO:0000313" key="6">
    <source>
        <dbReference type="Proteomes" id="UP000275652"/>
    </source>
</evidence>
<accession>A0A397EN57</accession>
<dbReference type="Gene3D" id="3.30.420.10">
    <property type="entry name" value="Ribonuclease H-like superfamily/Ribonuclease H"/>
    <property type="match status" value="1"/>
</dbReference>
<evidence type="ECO:0000313" key="3">
    <source>
        <dbReference type="EMBL" id="RHZ28666.1"/>
    </source>
</evidence>
<dbReference type="EMBL" id="QUTE01020008">
    <property type="protein sequence ID" value="RHY85852.1"/>
    <property type="molecule type" value="Genomic_DNA"/>
</dbReference>
<evidence type="ECO:0000313" key="2">
    <source>
        <dbReference type="EMBL" id="RHY93933.1"/>
    </source>
</evidence>
<dbReference type="EMBL" id="QUTG01002957">
    <property type="protein sequence ID" value="RHY93933.1"/>
    <property type="molecule type" value="Genomic_DNA"/>
</dbReference>
<dbReference type="AlphaFoldDB" id="A0A397EN57"/>